<feature type="domain" description="EAL" evidence="1">
    <location>
        <begin position="1"/>
        <end position="206"/>
    </location>
</feature>
<evidence type="ECO:0000259" key="2">
    <source>
        <dbReference type="PROSITE" id="PS51833"/>
    </source>
</evidence>
<dbReference type="PROSITE" id="PS50883">
    <property type="entry name" value="EAL"/>
    <property type="match status" value="1"/>
</dbReference>
<dbReference type="Gene3D" id="3.20.20.450">
    <property type="entry name" value="EAL domain"/>
    <property type="match status" value="1"/>
</dbReference>
<dbReference type="SUPFAM" id="SSF141868">
    <property type="entry name" value="EAL domain-like"/>
    <property type="match status" value="1"/>
</dbReference>
<dbReference type="InterPro" id="IPR001633">
    <property type="entry name" value="EAL_dom"/>
</dbReference>
<dbReference type="InterPro" id="IPR052340">
    <property type="entry name" value="RNase_Y/CdgJ"/>
</dbReference>
<evidence type="ECO:0000313" key="4">
    <source>
        <dbReference type="Proteomes" id="UP000016491"/>
    </source>
</evidence>
<dbReference type="PIRSF" id="PIRSF003180">
    <property type="entry name" value="DiGMPpdiest_YuxH"/>
    <property type="match status" value="1"/>
</dbReference>
<feature type="domain" description="HDOD" evidence="2">
    <location>
        <begin position="200"/>
        <end position="391"/>
    </location>
</feature>
<dbReference type="InterPro" id="IPR013976">
    <property type="entry name" value="HDOD"/>
</dbReference>
<dbReference type="PROSITE" id="PS51833">
    <property type="entry name" value="HDOD"/>
    <property type="match status" value="1"/>
</dbReference>
<dbReference type="SUPFAM" id="SSF109604">
    <property type="entry name" value="HD-domain/PDEase-like"/>
    <property type="match status" value="1"/>
</dbReference>
<comment type="caution">
    <text evidence="3">The sequence shown here is derived from an EMBL/GenBank/DDBJ whole genome shotgun (WGS) entry which is preliminary data.</text>
</comment>
<reference evidence="3 4" key="1">
    <citation type="submission" date="2013-07" db="EMBL/GenBank/DDBJ databases">
        <authorList>
            <person name="Weinstock G."/>
            <person name="Sodergren E."/>
            <person name="Wylie T."/>
            <person name="Fulton L."/>
            <person name="Fulton R."/>
            <person name="Fronick C."/>
            <person name="O'Laughlin M."/>
            <person name="Godfrey J."/>
            <person name="Miner T."/>
            <person name="Herter B."/>
            <person name="Appelbaum E."/>
            <person name="Cordes M."/>
            <person name="Lek S."/>
            <person name="Wollam A."/>
            <person name="Pepin K.H."/>
            <person name="Palsikar V.B."/>
            <person name="Mitreva M."/>
            <person name="Wilson R.K."/>
        </authorList>
    </citation>
    <scope>NUCLEOTIDE SEQUENCE [LARGE SCALE GENOMIC DNA]</scope>
    <source>
        <strain evidence="3 4">ATCC 14940</strain>
    </source>
</reference>
<dbReference type="InterPro" id="IPR035919">
    <property type="entry name" value="EAL_sf"/>
</dbReference>
<dbReference type="AlphaFoldDB" id="A0ABC9TRU5"/>
<protein>
    <submittedName>
        <fullName evidence="3">HDOD domain protein</fullName>
    </submittedName>
</protein>
<evidence type="ECO:0000259" key="1">
    <source>
        <dbReference type="PROSITE" id="PS50883"/>
    </source>
</evidence>
<dbReference type="InterPro" id="IPR014408">
    <property type="entry name" value="dGMP_Pdiesterase_EAL/HD-GYP"/>
</dbReference>
<dbReference type="Pfam" id="PF08668">
    <property type="entry name" value="HDOD"/>
    <property type="match status" value="1"/>
</dbReference>
<accession>A0ABC9TRU5</accession>
<dbReference type="Gene3D" id="1.10.3210.10">
    <property type="entry name" value="Hypothetical protein af1432"/>
    <property type="match status" value="1"/>
</dbReference>
<organism evidence="3 4">
    <name type="scientific">[Clostridium] symbiosum ATCC 14940</name>
    <dbReference type="NCBI Taxonomy" id="411472"/>
    <lineage>
        <taxon>Bacteria</taxon>
        <taxon>Bacillati</taxon>
        <taxon>Bacillota</taxon>
        <taxon>Clostridia</taxon>
        <taxon>Lachnospirales</taxon>
        <taxon>Lachnospiraceae</taxon>
        <taxon>Otoolea</taxon>
    </lineage>
</organism>
<evidence type="ECO:0000313" key="3">
    <source>
        <dbReference type="EMBL" id="ERI74062.1"/>
    </source>
</evidence>
<dbReference type="PANTHER" id="PTHR33525:SF4">
    <property type="entry name" value="CYCLIC DI-GMP PHOSPHODIESTERASE CDGJ"/>
    <property type="match status" value="1"/>
</dbReference>
<dbReference type="SMART" id="SM00052">
    <property type="entry name" value="EAL"/>
    <property type="match status" value="1"/>
</dbReference>
<proteinExistence type="predicted"/>
<dbReference type="PANTHER" id="PTHR33525">
    <property type="match status" value="1"/>
</dbReference>
<gene>
    <name evidence="3" type="ORF">CLOSYM_04320</name>
</gene>
<dbReference type="Proteomes" id="UP000016491">
    <property type="component" value="Unassembled WGS sequence"/>
</dbReference>
<dbReference type="Pfam" id="PF00563">
    <property type="entry name" value="EAL"/>
    <property type="match status" value="1"/>
</dbReference>
<dbReference type="EMBL" id="AWSU01000344">
    <property type="protein sequence ID" value="ERI74062.1"/>
    <property type="molecule type" value="Genomic_DNA"/>
</dbReference>
<name>A0ABC9TRU5_CLOSY</name>
<sequence length="425" mass="48792">MNNYVVRQPVKDRDDQVIGNEVMFQLGDDALYNSSEDHMAAGTIANFFMQNNEKIYDGKLIFATFTPSLLFRNTPKIFESSKLIIQIEDNVLVNPLSLMIVQKYRNQGYRFAINDFQFSARFFSILEYVDFLKINVKGRTERSGESSMENIVRMARGFNKQCIAYGVDSREDYEFAKTLGVDHLQGTYISEATLIKTAKLDFLQGNFFQLVVAVTKDTPDMTEIEEIISRDAYLTYALFKLINSRYFALSKKISSIRQALVILGIRQLKHWVYLLSMQSDNKDDGGITEQVLKRSFMRGTFCSRLARYIDGLPVSPGEVYMMGMFSTLEYMVDSPLEDILKELPIREEIKEALISRAGICGDLYTLVLDYERADWNSINQMVKKLGIPSNMVAQFYFDCVEEVNEIWKGITFSGEDKDEGEHKGM</sequence>
<dbReference type="RefSeq" id="WP_002570056.1">
    <property type="nucleotide sequence ID" value="NZ_KE992859.1"/>
</dbReference>